<dbReference type="Pfam" id="PF00271">
    <property type="entry name" value="Helicase_C"/>
    <property type="match status" value="1"/>
</dbReference>
<dbReference type="SMART" id="SM00490">
    <property type="entry name" value="HELICc"/>
    <property type="match status" value="1"/>
</dbReference>
<reference evidence="7 8" key="1">
    <citation type="submission" date="2017-09" db="EMBL/GenBank/DDBJ databases">
        <title>Mesorhizobum sanjuanii sp. nov. isolated from nodules of Lotus tenuis in saline-alkaline lowlands of Flooding Pampa.</title>
        <authorList>
            <person name="Sannazzaro A.I."/>
            <person name="Torres Tejerizo G.A."/>
            <person name="Fontana F."/>
            <person name="Cumpa Velazquez L.M."/>
            <person name="Hansen L."/>
            <person name="Pistorio M."/>
            <person name="Estrella M.J."/>
        </authorList>
    </citation>
    <scope>NUCLEOTIDE SEQUENCE [LARGE SCALE GENOMIC DNA]</scope>
    <source>
        <strain evidence="7 8">BSA136</strain>
    </source>
</reference>
<accession>A0A2A6FEF7</accession>
<evidence type="ECO:0000256" key="2">
    <source>
        <dbReference type="ARBA" id="ARBA00022840"/>
    </source>
</evidence>
<gene>
    <name evidence="7" type="ORF">CN311_15970</name>
</gene>
<comment type="caution">
    <text evidence="7">The sequence shown here is derived from an EMBL/GenBank/DDBJ whole genome shotgun (WGS) entry which is preliminary data.</text>
</comment>
<name>A0A2A6FEF7_9HYPH</name>
<dbReference type="PROSITE" id="PS51194">
    <property type="entry name" value="HELICASE_CTER"/>
    <property type="match status" value="1"/>
</dbReference>
<dbReference type="Gene3D" id="3.40.50.300">
    <property type="entry name" value="P-loop containing nucleotide triphosphate hydrolases"/>
    <property type="match status" value="2"/>
</dbReference>
<organism evidence="7 8">
    <name type="scientific">Mesorhizobium sanjuanii</name>
    <dbReference type="NCBI Taxonomy" id="2037900"/>
    <lineage>
        <taxon>Bacteria</taxon>
        <taxon>Pseudomonadati</taxon>
        <taxon>Pseudomonadota</taxon>
        <taxon>Alphaproteobacteria</taxon>
        <taxon>Hyphomicrobiales</taxon>
        <taxon>Phyllobacteriaceae</taxon>
        <taxon>Mesorhizobium</taxon>
    </lineage>
</organism>
<evidence type="ECO:0000259" key="5">
    <source>
        <dbReference type="PROSITE" id="PS51192"/>
    </source>
</evidence>
<keyword evidence="1" id="KW-0547">Nucleotide-binding</keyword>
<dbReference type="GO" id="GO:0003677">
    <property type="term" value="F:DNA binding"/>
    <property type="evidence" value="ECO:0007669"/>
    <property type="project" value="UniProtKB-KW"/>
</dbReference>
<protein>
    <recommendedName>
        <fullName evidence="9">ATP-dependent DNA helicase RecQ</fullName>
    </recommendedName>
</protein>
<evidence type="ECO:0000256" key="4">
    <source>
        <dbReference type="ARBA" id="ARBA00023235"/>
    </source>
</evidence>
<dbReference type="Pfam" id="PF00270">
    <property type="entry name" value="DEAD"/>
    <property type="match status" value="1"/>
</dbReference>
<evidence type="ECO:0000313" key="7">
    <source>
        <dbReference type="EMBL" id="PDQ20113.1"/>
    </source>
</evidence>
<dbReference type="InterPro" id="IPR011545">
    <property type="entry name" value="DEAD/DEAH_box_helicase_dom"/>
</dbReference>
<dbReference type="GO" id="GO:0005737">
    <property type="term" value="C:cytoplasm"/>
    <property type="evidence" value="ECO:0007669"/>
    <property type="project" value="TreeGrafter"/>
</dbReference>
<dbReference type="PANTHER" id="PTHR13710">
    <property type="entry name" value="DNA HELICASE RECQ FAMILY MEMBER"/>
    <property type="match status" value="1"/>
</dbReference>
<dbReference type="InterPro" id="IPR027417">
    <property type="entry name" value="P-loop_NTPase"/>
</dbReference>
<evidence type="ECO:0000256" key="3">
    <source>
        <dbReference type="ARBA" id="ARBA00023125"/>
    </source>
</evidence>
<keyword evidence="3" id="KW-0238">DNA-binding</keyword>
<dbReference type="SMART" id="SM00487">
    <property type="entry name" value="DEXDc"/>
    <property type="match status" value="1"/>
</dbReference>
<feature type="domain" description="Helicase ATP-binding" evidence="5">
    <location>
        <begin position="32"/>
        <end position="223"/>
    </location>
</feature>
<evidence type="ECO:0008006" key="9">
    <source>
        <dbReference type="Google" id="ProtNLM"/>
    </source>
</evidence>
<dbReference type="GO" id="GO:0000724">
    <property type="term" value="P:double-strand break repair via homologous recombination"/>
    <property type="evidence" value="ECO:0007669"/>
    <property type="project" value="TreeGrafter"/>
</dbReference>
<dbReference type="PANTHER" id="PTHR13710:SF153">
    <property type="entry name" value="RECQ-LIKE DNA HELICASE BLM"/>
    <property type="match status" value="1"/>
</dbReference>
<evidence type="ECO:0000256" key="1">
    <source>
        <dbReference type="ARBA" id="ARBA00022741"/>
    </source>
</evidence>
<dbReference type="GO" id="GO:0005524">
    <property type="term" value="F:ATP binding"/>
    <property type="evidence" value="ECO:0007669"/>
    <property type="project" value="UniProtKB-KW"/>
</dbReference>
<dbReference type="EMBL" id="NWQG01000095">
    <property type="protein sequence ID" value="PDQ20113.1"/>
    <property type="molecule type" value="Genomic_DNA"/>
</dbReference>
<dbReference type="AlphaFoldDB" id="A0A2A6FEF7"/>
<dbReference type="InterPro" id="IPR001650">
    <property type="entry name" value="Helicase_C-like"/>
</dbReference>
<dbReference type="GO" id="GO:0009378">
    <property type="term" value="F:four-way junction helicase activity"/>
    <property type="evidence" value="ECO:0007669"/>
    <property type="project" value="TreeGrafter"/>
</dbReference>
<feature type="domain" description="Helicase C-terminal" evidence="6">
    <location>
        <begin position="251"/>
        <end position="420"/>
    </location>
</feature>
<dbReference type="SUPFAM" id="SSF52540">
    <property type="entry name" value="P-loop containing nucleoside triphosphate hydrolases"/>
    <property type="match status" value="1"/>
</dbReference>
<dbReference type="InterPro" id="IPR014001">
    <property type="entry name" value="Helicase_ATP-bd"/>
</dbReference>
<keyword evidence="8" id="KW-1185">Reference proteome</keyword>
<dbReference type="GO" id="GO:0043138">
    <property type="term" value="F:3'-5' DNA helicase activity"/>
    <property type="evidence" value="ECO:0007669"/>
    <property type="project" value="TreeGrafter"/>
</dbReference>
<proteinExistence type="predicted"/>
<dbReference type="GO" id="GO:0005694">
    <property type="term" value="C:chromosome"/>
    <property type="evidence" value="ECO:0007669"/>
    <property type="project" value="TreeGrafter"/>
</dbReference>
<sequence>MQSEHPADAVLLRHTPYPFYRTAAQKAGLRALLTMPDGGALMVSMPTGSGKSLLFQLDALRSRASEPNSCSVVITPTVSLALDHARTLSKMPGLEHSQALIGDMKDQQRDELLNAFRRGEIPILIMSPEFAFGAARSALIEAAMPAHAKATSLKAKLRSFVIDEAHIIESWGRGFRPDFQRLPGLLAELRQSNPALNLLLLSATLPQSARRILRGAYASTGPWLEVDAATARYEFDLVVQSYVTAEERQAALDFVIDRVPRPMILYTTLAAAREGDEADKRRDERVSAEDLHRRLVNRGYERIALFTGQVTSTQARRRIVDDWADEKIDIVVATSAFGMGIDKANVRSVVHACLPEGPSRWYQEIGRAARDGHQGLAVCLFTRHVWKVHSDVSTAYSQALGSWLTRELAEPRWQALLQSRSQPRWEAGRQRMRLDLDAEHEGIKRTRWRKSYNREWNMALINLMQRAGVLEVLSVDTQKDDGAVWDVEIKEPGLLEPDSVTLWDRIFTLRNAERAVAKSELDAFVGIMSKAVDHCLISDVFAMIEHEAGSDVARCGRCPGCRAHSETPPRSIRCMGLERAWPGGPRTGPILLPLGATLVVPADPTYEKGLERLVLRLASVGIEQFVVPDALAPEVAHTLAGSTERLGLVLSHGELIGEAQVVLAGFATAVLMPSEAAPAAALLQRCLQWIAARPALPLLVVARPEQEIRERRLDQLVSRQAPYDEAVLDSLSASGGLAA</sequence>
<dbReference type="Proteomes" id="UP000219182">
    <property type="component" value="Unassembled WGS sequence"/>
</dbReference>
<evidence type="ECO:0000259" key="6">
    <source>
        <dbReference type="PROSITE" id="PS51194"/>
    </source>
</evidence>
<keyword evidence="2" id="KW-0067">ATP-binding</keyword>
<dbReference type="PROSITE" id="PS51192">
    <property type="entry name" value="HELICASE_ATP_BIND_1"/>
    <property type="match status" value="1"/>
</dbReference>
<evidence type="ECO:0000313" key="8">
    <source>
        <dbReference type="Proteomes" id="UP000219182"/>
    </source>
</evidence>
<keyword evidence="4" id="KW-0413">Isomerase</keyword>